<dbReference type="AlphaFoldDB" id="A0A4Y2IEI3"/>
<reference evidence="1 2" key="1">
    <citation type="journal article" date="2019" name="Sci. Rep.">
        <title>Orb-weaving spider Araneus ventricosus genome elucidates the spidroin gene catalogue.</title>
        <authorList>
            <person name="Kono N."/>
            <person name="Nakamura H."/>
            <person name="Ohtoshi R."/>
            <person name="Moran D.A.P."/>
            <person name="Shinohara A."/>
            <person name="Yoshida Y."/>
            <person name="Fujiwara M."/>
            <person name="Mori M."/>
            <person name="Tomita M."/>
            <person name="Arakawa K."/>
        </authorList>
    </citation>
    <scope>NUCLEOTIDE SEQUENCE [LARGE SCALE GENOMIC DNA]</scope>
</reference>
<name>A0A4Y2IEI3_ARAVE</name>
<accession>A0A4Y2IEI3</accession>
<proteinExistence type="predicted"/>
<protein>
    <submittedName>
        <fullName evidence="1">Uncharacterized protein</fullName>
    </submittedName>
</protein>
<gene>
    <name evidence="1" type="ORF">AVEN_87389_1</name>
</gene>
<keyword evidence="2" id="KW-1185">Reference proteome</keyword>
<evidence type="ECO:0000313" key="2">
    <source>
        <dbReference type="Proteomes" id="UP000499080"/>
    </source>
</evidence>
<sequence>MPAPMLIETGMLSHERVSLTFTPARGDGFCCFFPPLANPTLLADSLSPLSSTDPSEVISLHFPISLHLATPSVSKNEIENAGAGAVGFLLTSGQSRAKRGLQEEGVAALMEGVPPGALGGAEGRRSIEQANYLIKNS</sequence>
<comment type="caution">
    <text evidence="1">The sequence shown here is derived from an EMBL/GenBank/DDBJ whole genome shotgun (WGS) entry which is preliminary data.</text>
</comment>
<dbReference type="EMBL" id="BGPR01002572">
    <property type="protein sequence ID" value="GBM75699.1"/>
    <property type="molecule type" value="Genomic_DNA"/>
</dbReference>
<dbReference type="Proteomes" id="UP000499080">
    <property type="component" value="Unassembled WGS sequence"/>
</dbReference>
<organism evidence="1 2">
    <name type="scientific">Araneus ventricosus</name>
    <name type="common">Orbweaver spider</name>
    <name type="synonym">Epeira ventricosa</name>
    <dbReference type="NCBI Taxonomy" id="182803"/>
    <lineage>
        <taxon>Eukaryota</taxon>
        <taxon>Metazoa</taxon>
        <taxon>Ecdysozoa</taxon>
        <taxon>Arthropoda</taxon>
        <taxon>Chelicerata</taxon>
        <taxon>Arachnida</taxon>
        <taxon>Araneae</taxon>
        <taxon>Araneomorphae</taxon>
        <taxon>Entelegynae</taxon>
        <taxon>Araneoidea</taxon>
        <taxon>Araneidae</taxon>
        <taxon>Araneus</taxon>
    </lineage>
</organism>
<evidence type="ECO:0000313" key="1">
    <source>
        <dbReference type="EMBL" id="GBM75699.1"/>
    </source>
</evidence>